<dbReference type="GO" id="GO:0043015">
    <property type="term" value="F:gamma-tubulin binding"/>
    <property type="evidence" value="ECO:0007669"/>
    <property type="project" value="InterPro"/>
</dbReference>
<keyword evidence="2 5" id="KW-0963">Cytoplasm</keyword>
<dbReference type="GO" id="GO:0051225">
    <property type="term" value="P:spindle assembly"/>
    <property type="evidence" value="ECO:0007669"/>
    <property type="project" value="TreeGrafter"/>
</dbReference>
<sequence length="702" mass="79558">MIAWRQCRKEIVKKLVPFSKFTVPDEFFSSSPADYFVPMEHNDLSALSLHTQEQLFVKDLLLVFSGHQGDNIRFERSLGSVKWTVNASADECLRSRLYAESCLPLAGVLILLRHYVISLMSDVSRGRIASAVAGVAEEFLNGDIMDLLVKVERECRQGHKPLTLTDVATSTRPFMNTAKQILDAIAAIVQKDLIGGEILSEVDTRVQSSVSQSARAILRRMERAALAQYYDLLFSWTRYGSLHQDFAHEFMVWDLHKTKMYSRSEVMRGGDDSNYVSSADGFDDRYCVISELCPSQLVSASSDIVKCGKYLNIIEQIKGESWEDTKWLNGNEVDSWSEMEVEDVINHIKQTRIESSQRLVLLLRKQFGLDEIFESIRGFFLLEQSDWIVSLIELADEQLSRHLKDVVPKLIEAHFEESIDCSTLQNNRFRAFFRPILEKYSLSTFVRMIASVNKKAISTNGIEEEGMADEGGKSVCGADALSLQMCLTSPLSLVFPPNFILNLAIIFRVHFSLHRSMHALFTKQWCVDLPGEERALLEWMLHLLNAILSHTTVHVIPGLWNTFITKITKSVSIEEILSHQLSFIADTNASCLLSNVDFMRALTDFNTTVVEYSTDAISYDVAQQRSSAALDMMHNVLSRSDDNVACAQLQSRNTFYSRRVLPLKNIACVEKAFHLLHVISRVYTFMMIPRVTVAPTEPVVLK</sequence>
<dbReference type="PANTHER" id="PTHR19302">
    <property type="entry name" value="GAMMA TUBULIN COMPLEX PROTEIN"/>
    <property type="match status" value="1"/>
</dbReference>
<evidence type="ECO:0000256" key="4">
    <source>
        <dbReference type="ARBA" id="ARBA00023212"/>
    </source>
</evidence>
<dbReference type="Pfam" id="PF17681">
    <property type="entry name" value="GCP_N_terminal"/>
    <property type="match status" value="1"/>
</dbReference>
<dbReference type="GO" id="GO:0005874">
    <property type="term" value="C:microtubule"/>
    <property type="evidence" value="ECO:0007669"/>
    <property type="project" value="UniProtKB-KW"/>
</dbReference>
<evidence type="ECO:0000259" key="7">
    <source>
        <dbReference type="Pfam" id="PF17681"/>
    </source>
</evidence>
<evidence type="ECO:0000256" key="3">
    <source>
        <dbReference type="ARBA" id="ARBA00022701"/>
    </source>
</evidence>
<dbReference type="OMA" id="GCSFANC"/>
<comment type="subcellular location">
    <subcellularLocation>
        <location evidence="5">Cytoplasm</location>
        <location evidence="5">Cytoskeleton</location>
        <location evidence="5">Microtubule organizing center</location>
    </subcellularLocation>
</comment>
<gene>
    <name evidence="8" type="primary">Tubgcp2</name>
    <name evidence="8" type="ORF">Tcan_15355</name>
</gene>
<keyword evidence="9" id="KW-1185">Reference proteome</keyword>
<dbReference type="InterPro" id="IPR042241">
    <property type="entry name" value="GCP_C_sf"/>
</dbReference>
<dbReference type="GO" id="GO:0000278">
    <property type="term" value="P:mitotic cell cycle"/>
    <property type="evidence" value="ECO:0007669"/>
    <property type="project" value="TreeGrafter"/>
</dbReference>
<dbReference type="OrthoDB" id="2192946at2759"/>
<dbReference type="GO" id="GO:0007020">
    <property type="term" value="P:microtubule nucleation"/>
    <property type="evidence" value="ECO:0007669"/>
    <property type="project" value="InterPro"/>
</dbReference>
<evidence type="ECO:0000256" key="2">
    <source>
        <dbReference type="ARBA" id="ARBA00022490"/>
    </source>
</evidence>
<dbReference type="GO" id="GO:0051011">
    <property type="term" value="F:microtubule minus-end binding"/>
    <property type="evidence" value="ECO:0007669"/>
    <property type="project" value="TreeGrafter"/>
</dbReference>
<dbReference type="InterPro" id="IPR041470">
    <property type="entry name" value="GCP_N"/>
</dbReference>
<reference evidence="8 9" key="1">
    <citation type="submission" date="2014-11" db="EMBL/GenBank/DDBJ databases">
        <title>Genetic blueprint of the zoonotic pathogen Toxocara canis.</title>
        <authorList>
            <person name="Zhu X.-Q."/>
            <person name="Korhonen P.K."/>
            <person name="Cai H."/>
            <person name="Young N.D."/>
            <person name="Nejsum P."/>
            <person name="von Samson-Himmelstjerna G."/>
            <person name="Boag P.R."/>
            <person name="Tan P."/>
            <person name="Li Q."/>
            <person name="Min J."/>
            <person name="Yang Y."/>
            <person name="Wang X."/>
            <person name="Fang X."/>
            <person name="Hall R.S."/>
            <person name="Hofmann A."/>
            <person name="Sternberg P.W."/>
            <person name="Jex A.R."/>
            <person name="Gasser R.B."/>
        </authorList>
    </citation>
    <scope>NUCLEOTIDE SEQUENCE [LARGE SCALE GENOMIC DNA]</scope>
    <source>
        <strain evidence="8">PN_DK_2014</strain>
    </source>
</reference>
<dbReference type="GO" id="GO:0000930">
    <property type="term" value="C:gamma-tubulin complex"/>
    <property type="evidence" value="ECO:0007669"/>
    <property type="project" value="TreeGrafter"/>
</dbReference>
<evidence type="ECO:0000256" key="1">
    <source>
        <dbReference type="ARBA" id="ARBA00010337"/>
    </source>
</evidence>
<feature type="domain" description="Gamma tubulin complex component C-terminal" evidence="6">
    <location>
        <begin position="373"/>
        <end position="633"/>
    </location>
</feature>
<dbReference type="STRING" id="6265.A0A0B2V6E3"/>
<dbReference type="GO" id="GO:0000922">
    <property type="term" value="C:spindle pole"/>
    <property type="evidence" value="ECO:0007669"/>
    <property type="project" value="InterPro"/>
</dbReference>
<dbReference type="Gene3D" id="1.20.120.1900">
    <property type="entry name" value="Gamma-tubulin complex, C-terminal domain"/>
    <property type="match status" value="1"/>
</dbReference>
<comment type="caution">
    <text evidence="8">The sequence shown here is derived from an EMBL/GenBank/DDBJ whole genome shotgun (WGS) entry which is preliminary data.</text>
</comment>
<dbReference type="EMBL" id="JPKZ01001953">
    <property type="protein sequence ID" value="KHN79001.1"/>
    <property type="molecule type" value="Genomic_DNA"/>
</dbReference>
<dbReference type="InterPro" id="IPR007259">
    <property type="entry name" value="GCP"/>
</dbReference>
<feature type="domain" description="Gamma tubulin complex component protein N-terminal" evidence="7">
    <location>
        <begin position="57"/>
        <end position="364"/>
    </location>
</feature>
<protein>
    <recommendedName>
        <fullName evidence="5">Gamma-tubulin complex component</fullName>
    </recommendedName>
</protein>
<dbReference type="Pfam" id="PF04130">
    <property type="entry name" value="GCP_C_terminal"/>
    <property type="match status" value="1"/>
</dbReference>
<dbReference type="GO" id="GO:0031122">
    <property type="term" value="P:cytoplasmic microtubule organization"/>
    <property type="evidence" value="ECO:0007669"/>
    <property type="project" value="TreeGrafter"/>
</dbReference>
<evidence type="ECO:0000313" key="9">
    <source>
        <dbReference type="Proteomes" id="UP000031036"/>
    </source>
</evidence>
<accession>A0A0B2V6E3</accession>
<dbReference type="GO" id="GO:0051321">
    <property type="term" value="P:meiotic cell cycle"/>
    <property type="evidence" value="ECO:0007669"/>
    <property type="project" value="TreeGrafter"/>
</dbReference>
<comment type="similarity">
    <text evidence="1 5">Belongs to the TUBGCP family.</text>
</comment>
<name>A0A0B2V6E3_TOXCA</name>
<keyword evidence="3 5" id="KW-0493">Microtubule</keyword>
<organism evidence="8 9">
    <name type="scientific">Toxocara canis</name>
    <name type="common">Canine roundworm</name>
    <dbReference type="NCBI Taxonomy" id="6265"/>
    <lineage>
        <taxon>Eukaryota</taxon>
        <taxon>Metazoa</taxon>
        <taxon>Ecdysozoa</taxon>
        <taxon>Nematoda</taxon>
        <taxon>Chromadorea</taxon>
        <taxon>Rhabditida</taxon>
        <taxon>Spirurina</taxon>
        <taxon>Ascaridomorpha</taxon>
        <taxon>Ascaridoidea</taxon>
        <taxon>Toxocaridae</taxon>
        <taxon>Toxocara</taxon>
    </lineage>
</organism>
<proteinExistence type="inferred from homology"/>
<evidence type="ECO:0000313" key="8">
    <source>
        <dbReference type="EMBL" id="KHN79001.1"/>
    </source>
</evidence>
<dbReference type="Proteomes" id="UP000031036">
    <property type="component" value="Unassembled WGS sequence"/>
</dbReference>
<evidence type="ECO:0000259" key="6">
    <source>
        <dbReference type="Pfam" id="PF04130"/>
    </source>
</evidence>
<dbReference type="AlphaFoldDB" id="A0A0B2V6E3"/>
<evidence type="ECO:0000256" key="5">
    <source>
        <dbReference type="RuleBase" id="RU363050"/>
    </source>
</evidence>
<keyword evidence="4 5" id="KW-0206">Cytoskeleton</keyword>
<dbReference type="InterPro" id="IPR040457">
    <property type="entry name" value="GCP_C"/>
</dbReference>
<dbReference type="PANTHER" id="PTHR19302:SF13">
    <property type="entry name" value="GAMMA-TUBULIN COMPLEX COMPONENT 2"/>
    <property type="match status" value="1"/>
</dbReference>